<evidence type="ECO:0000259" key="9">
    <source>
        <dbReference type="PROSITE" id="PS50928"/>
    </source>
</evidence>
<dbReference type="GO" id="GO:0055085">
    <property type="term" value="P:transmembrane transport"/>
    <property type="evidence" value="ECO:0007669"/>
    <property type="project" value="InterPro"/>
</dbReference>
<evidence type="ECO:0000256" key="3">
    <source>
        <dbReference type="ARBA" id="ARBA00022475"/>
    </source>
</evidence>
<dbReference type="PANTHER" id="PTHR43005:SF1">
    <property type="entry name" value="SPERMIDINE_PUTRESCINE TRANSPORT SYSTEM PERMEASE PROTEIN"/>
    <property type="match status" value="1"/>
</dbReference>
<dbReference type="RefSeq" id="WP_110273297.1">
    <property type="nucleotide sequence ID" value="NZ_QJJG01000004.1"/>
</dbReference>
<evidence type="ECO:0000256" key="2">
    <source>
        <dbReference type="ARBA" id="ARBA00022448"/>
    </source>
</evidence>
<evidence type="ECO:0000313" key="11">
    <source>
        <dbReference type="Proteomes" id="UP000247485"/>
    </source>
</evidence>
<dbReference type="Pfam" id="PF00528">
    <property type="entry name" value="BPD_transp_1"/>
    <property type="match status" value="1"/>
</dbReference>
<keyword evidence="10" id="KW-0762">Sugar transport</keyword>
<dbReference type="AlphaFoldDB" id="A0A318FU64"/>
<dbReference type="SUPFAM" id="SSF161098">
    <property type="entry name" value="MetI-like"/>
    <property type="match status" value="1"/>
</dbReference>
<reference evidence="10 11" key="1">
    <citation type="submission" date="2018-05" db="EMBL/GenBank/DDBJ databases">
        <title>Freshwater and sediment microbial communities from various areas in North America, analyzing microbe dynamics in response to fracking.</title>
        <authorList>
            <person name="Lamendella R."/>
        </authorList>
    </citation>
    <scope>NUCLEOTIDE SEQUENCE [LARGE SCALE GENOMIC DNA]</scope>
    <source>
        <strain evidence="10 11">67</strain>
    </source>
</reference>
<comment type="caution">
    <text evidence="10">The sequence shown here is derived from an EMBL/GenBank/DDBJ whole genome shotgun (WGS) entry which is preliminary data.</text>
</comment>
<keyword evidence="4" id="KW-0997">Cell inner membrane</keyword>
<keyword evidence="6 8" id="KW-1133">Transmembrane helix</keyword>
<comment type="similarity">
    <text evidence="8">Belongs to the binding-protein-dependent transport system permease family.</text>
</comment>
<dbReference type="Gene3D" id="1.10.3720.10">
    <property type="entry name" value="MetI-like"/>
    <property type="match status" value="1"/>
</dbReference>
<feature type="transmembrane region" description="Helical" evidence="8">
    <location>
        <begin position="277"/>
        <end position="299"/>
    </location>
</feature>
<evidence type="ECO:0000256" key="7">
    <source>
        <dbReference type="ARBA" id="ARBA00023136"/>
    </source>
</evidence>
<gene>
    <name evidence="10" type="ORF">DET57_104199</name>
</gene>
<feature type="transmembrane region" description="Helical" evidence="8">
    <location>
        <begin position="169"/>
        <end position="194"/>
    </location>
</feature>
<dbReference type="InterPro" id="IPR035906">
    <property type="entry name" value="MetI-like_sf"/>
</dbReference>
<evidence type="ECO:0000256" key="4">
    <source>
        <dbReference type="ARBA" id="ARBA00022519"/>
    </source>
</evidence>
<evidence type="ECO:0000256" key="8">
    <source>
        <dbReference type="RuleBase" id="RU363032"/>
    </source>
</evidence>
<protein>
    <submittedName>
        <fullName evidence="10">Multiple sugar transport system permease protein</fullName>
    </submittedName>
</protein>
<feature type="transmembrane region" description="Helical" evidence="8">
    <location>
        <begin position="25"/>
        <end position="50"/>
    </location>
</feature>
<dbReference type="GO" id="GO:0005886">
    <property type="term" value="C:plasma membrane"/>
    <property type="evidence" value="ECO:0007669"/>
    <property type="project" value="UniProtKB-SubCell"/>
</dbReference>
<evidence type="ECO:0000313" key="10">
    <source>
        <dbReference type="EMBL" id="PXW47140.1"/>
    </source>
</evidence>
<comment type="subcellular location">
    <subcellularLocation>
        <location evidence="1">Cell inner membrane</location>
        <topology evidence="1">Multi-pass membrane protein</topology>
    </subcellularLocation>
    <subcellularLocation>
        <location evidence="8">Cell membrane</location>
        <topology evidence="8">Multi-pass membrane protein</topology>
    </subcellularLocation>
</comment>
<dbReference type="Proteomes" id="UP000247485">
    <property type="component" value="Unassembled WGS sequence"/>
</dbReference>
<feature type="transmembrane region" description="Helical" evidence="8">
    <location>
        <begin position="121"/>
        <end position="141"/>
    </location>
</feature>
<keyword evidence="3" id="KW-1003">Cell membrane</keyword>
<dbReference type="PROSITE" id="PS50928">
    <property type="entry name" value="ABC_TM1"/>
    <property type="match status" value="1"/>
</dbReference>
<proteinExistence type="inferred from homology"/>
<keyword evidence="7 8" id="KW-0472">Membrane</keyword>
<feature type="transmembrane region" description="Helical" evidence="8">
    <location>
        <begin position="88"/>
        <end position="109"/>
    </location>
</feature>
<dbReference type="InterPro" id="IPR000515">
    <property type="entry name" value="MetI-like"/>
</dbReference>
<organism evidence="10 11">
    <name type="scientific">Klebsiella oxytoca</name>
    <dbReference type="NCBI Taxonomy" id="571"/>
    <lineage>
        <taxon>Bacteria</taxon>
        <taxon>Pseudomonadati</taxon>
        <taxon>Pseudomonadota</taxon>
        <taxon>Gammaproteobacteria</taxon>
        <taxon>Enterobacterales</taxon>
        <taxon>Enterobacteriaceae</taxon>
        <taxon>Klebsiella/Raoultella group</taxon>
        <taxon>Klebsiella</taxon>
    </lineage>
</organism>
<accession>A0A318FU64</accession>
<evidence type="ECO:0000256" key="5">
    <source>
        <dbReference type="ARBA" id="ARBA00022692"/>
    </source>
</evidence>
<name>A0A318FU64_KLEOX</name>
<sequence length="305" mass="34411">MSGQPLSVPRSISPSRYQRRDWWPWLALTPLIVIIAALMVTPVIHLFSLITQEVSWQDGRAVTRFVGLDNIRAFLANPYYWPGLVNTLAFSVIAVTLQVVIGFALALAVNDMKKEPRLLTTILLLPIVISPIVIGAMWRLILNNDSGVLNVVLSQLDITPPDWLGTPSLAFLSVIVVDVWHWTPFSFLLLLAGLKSLPREVLEAAQLDGCSRWQRLRFVILPMMWPALLITLMLRIIFSFKVFDEIYLLTKGGPGTATEMVSYSIYRAFFIEDREGLGAVMSLFTFFIIALLLVVLMSLRKRRIS</sequence>
<evidence type="ECO:0000256" key="1">
    <source>
        <dbReference type="ARBA" id="ARBA00004429"/>
    </source>
</evidence>
<dbReference type="CDD" id="cd06261">
    <property type="entry name" value="TM_PBP2"/>
    <property type="match status" value="1"/>
</dbReference>
<dbReference type="EMBL" id="QJJG01000004">
    <property type="protein sequence ID" value="PXW47140.1"/>
    <property type="molecule type" value="Genomic_DNA"/>
</dbReference>
<feature type="transmembrane region" description="Helical" evidence="8">
    <location>
        <begin position="215"/>
        <end position="238"/>
    </location>
</feature>
<evidence type="ECO:0000256" key="6">
    <source>
        <dbReference type="ARBA" id="ARBA00022989"/>
    </source>
</evidence>
<keyword evidence="5 8" id="KW-0812">Transmembrane</keyword>
<keyword evidence="2 8" id="KW-0813">Transport</keyword>
<dbReference type="PANTHER" id="PTHR43005">
    <property type="entry name" value="BLR7065 PROTEIN"/>
    <property type="match status" value="1"/>
</dbReference>
<feature type="domain" description="ABC transmembrane type-1" evidence="9">
    <location>
        <begin position="84"/>
        <end position="298"/>
    </location>
</feature>